<comment type="caution">
    <text evidence="2">The sequence shown here is derived from an EMBL/GenBank/DDBJ whole genome shotgun (WGS) entry which is preliminary data.</text>
</comment>
<evidence type="ECO:0000313" key="2">
    <source>
        <dbReference type="EMBL" id="CAG9169793.1"/>
    </source>
</evidence>
<accession>A0ABM8WQS4</accession>
<dbReference type="EMBL" id="CAJZAF010000007">
    <property type="protein sequence ID" value="CAG9169793.1"/>
    <property type="molecule type" value="Genomic_DNA"/>
</dbReference>
<proteinExistence type="predicted"/>
<keyword evidence="3" id="KW-1185">Reference proteome</keyword>
<protein>
    <recommendedName>
        <fullName evidence="1">SprT-like domain-containing protein</fullName>
    </recommendedName>
</protein>
<dbReference type="Proteomes" id="UP000701702">
    <property type="component" value="Unassembled WGS sequence"/>
</dbReference>
<name>A0ABM8WQS4_9BURK</name>
<evidence type="ECO:0000313" key="3">
    <source>
        <dbReference type="Proteomes" id="UP000701702"/>
    </source>
</evidence>
<sequence>MTSRRPTEEAYAELQRAYDFYNGELFGGQLPACLITFQREKRTMGYFSSKRFVRADGCRRADEIAMNPEYFAVVPLIEVMQTLVHEMVHLWQQHFGTPSRACYHNAEWAGKMESIGLMPSDTGAPGGKKTGQTMGDYAVPGGPFETATRRLLTGGFAISWFDRFPASPPPTMAVLQGSAIAAAHGDDEVELPVDDAAEDASFSLAAYTAPAQREPSLGLEARGQGSRSNRNKYTCPSCKIGLWGKPSLRVKCADCDSLLVESQA</sequence>
<organism evidence="2 3">
    <name type="scientific">Cupriavidus pinatubonensis</name>
    <dbReference type="NCBI Taxonomy" id="248026"/>
    <lineage>
        <taxon>Bacteria</taxon>
        <taxon>Pseudomonadati</taxon>
        <taxon>Pseudomonadota</taxon>
        <taxon>Betaproteobacteria</taxon>
        <taxon>Burkholderiales</taxon>
        <taxon>Burkholderiaceae</taxon>
        <taxon>Cupriavidus</taxon>
    </lineage>
</organism>
<feature type="domain" description="SprT-like" evidence="1">
    <location>
        <begin position="15"/>
        <end position="117"/>
    </location>
</feature>
<dbReference type="InterPro" id="IPR006640">
    <property type="entry name" value="SprT-like_domain"/>
</dbReference>
<dbReference type="Pfam" id="PF10263">
    <property type="entry name" value="SprT-like"/>
    <property type="match status" value="1"/>
</dbReference>
<reference evidence="2 3" key="1">
    <citation type="submission" date="2021-08" db="EMBL/GenBank/DDBJ databases">
        <authorList>
            <person name="Peeters C."/>
        </authorList>
    </citation>
    <scope>NUCLEOTIDE SEQUENCE [LARGE SCALE GENOMIC DNA]</scope>
    <source>
        <strain evidence="2 3">LMG 23994</strain>
    </source>
</reference>
<gene>
    <name evidence="2" type="ORF">LMG23994_01666</name>
</gene>
<dbReference type="RefSeq" id="WP_224001245.1">
    <property type="nucleotide sequence ID" value="NZ_CAJZAF010000007.1"/>
</dbReference>
<evidence type="ECO:0000259" key="1">
    <source>
        <dbReference type="Pfam" id="PF10263"/>
    </source>
</evidence>